<dbReference type="GO" id="GO:0043190">
    <property type="term" value="C:ATP-binding cassette (ABC) transporter complex"/>
    <property type="evidence" value="ECO:0007669"/>
    <property type="project" value="InterPro"/>
</dbReference>
<comment type="caution">
    <text evidence="8">The sequence shown here is derived from an EMBL/GenBank/DDBJ whole genome shotgun (WGS) entry which is preliminary data.</text>
</comment>
<dbReference type="InterPro" id="IPR030678">
    <property type="entry name" value="Peptide/Ni-bd"/>
</dbReference>
<evidence type="ECO:0000313" key="9">
    <source>
        <dbReference type="Proteomes" id="UP000070422"/>
    </source>
</evidence>
<evidence type="ECO:0000256" key="5">
    <source>
        <dbReference type="SAM" id="MobiDB-lite"/>
    </source>
</evidence>
<evidence type="ECO:0000256" key="6">
    <source>
        <dbReference type="SAM" id="SignalP"/>
    </source>
</evidence>
<dbReference type="Gene3D" id="3.10.105.10">
    <property type="entry name" value="Dipeptide-binding Protein, Domain 3"/>
    <property type="match status" value="1"/>
</dbReference>
<evidence type="ECO:0000256" key="2">
    <source>
        <dbReference type="ARBA" id="ARBA00005695"/>
    </source>
</evidence>
<dbReference type="PANTHER" id="PTHR30290">
    <property type="entry name" value="PERIPLASMIC BINDING COMPONENT OF ABC TRANSPORTER"/>
    <property type="match status" value="1"/>
</dbReference>
<dbReference type="RefSeq" id="WP_060936531.1">
    <property type="nucleotide sequence ID" value="NZ_JASOZP010000001.1"/>
</dbReference>
<feature type="signal peptide" evidence="6">
    <location>
        <begin position="1"/>
        <end position="23"/>
    </location>
</feature>
<keyword evidence="4 6" id="KW-0732">Signal</keyword>
<dbReference type="AlphaFoldDB" id="A0A133Y3G7"/>
<dbReference type="Pfam" id="PF00496">
    <property type="entry name" value="SBP_bac_5"/>
    <property type="match status" value="1"/>
</dbReference>
<dbReference type="PROSITE" id="PS51257">
    <property type="entry name" value="PROKAR_LIPOPROTEIN"/>
    <property type="match status" value="1"/>
</dbReference>
<feature type="chain" id="PRO_5039272894" evidence="6">
    <location>
        <begin position="24"/>
        <end position="561"/>
    </location>
</feature>
<dbReference type="Proteomes" id="UP000070422">
    <property type="component" value="Unassembled WGS sequence"/>
</dbReference>
<sequence length="561" mass="64158">MKKKYWSCLFCVLALLALSGCHKVRFTDPKKITYDTPDHKEPTAKHPRTALGLSTQHKIHSLNPNKVQSGYELAALNMLGEGLFRLNDQGDILPGVCNGKIERSNNQITLHLNPEARWSNNQPVKAEDFVYAWQELVRPENHHFYGNILNDIVAQATNIQKGDSSVDQLGITALDDHTLLLTLEKETLPTQDLKRLLAFPALFPINKDFVQHIDYTLYGDKSANSLSNGPYSLENWAPEWDTWSYVRNEMYPEKSDYPTQKITVQYAKNLSIFEKSYQQQILDMTFSKKTSKNNQASLHPKHTVLHLNGNSNNKKHQLLTDETFRALLCQSIDQSALKENQSKEADNVQLTSSMDPLTPDLSLENPSSSLDAQSTLSRLLKENHYQAFELNLITDDTADSVQLANQLKDQWQNQLSHLTINVLALPESTLLTRYQEGDYDLALLNHQSYDNQTNRIFYTPYLNSAYQQSLGEDYASYSQLLTEQPLTQRLEDTTCQKAQQFLQNHYLLKPLLRSESYYHLRDQVVTQSPFQSSLLINFKGMAYQPNDQTIPILPKKSSLKK</sequence>
<evidence type="ECO:0000313" key="8">
    <source>
        <dbReference type="EMBL" id="KXB37743.1"/>
    </source>
</evidence>
<dbReference type="PATRIC" id="fig|87541.4.peg.462"/>
<evidence type="ECO:0000256" key="4">
    <source>
        <dbReference type="ARBA" id="ARBA00022729"/>
    </source>
</evidence>
<dbReference type="PIRSF" id="PIRSF002741">
    <property type="entry name" value="MppA"/>
    <property type="match status" value="1"/>
</dbReference>
<name>A0A133Y3G7_9LACT</name>
<comment type="similarity">
    <text evidence="2">Belongs to the bacterial solute-binding protein 5 family.</text>
</comment>
<dbReference type="GO" id="GO:1904680">
    <property type="term" value="F:peptide transmembrane transporter activity"/>
    <property type="evidence" value="ECO:0007669"/>
    <property type="project" value="TreeGrafter"/>
</dbReference>
<dbReference type="InterPro" id="IPR039424">
    <property type="entry name" value="SBP_5"/>
</dbReference>
<dbReference type="STRING" id="87541.AWM71_01985"/>
<dbReference type="EMBL" id="LSCQ01000020">
    <property type="protein sequence ID" value="KXB37743.1"/>
    <property type="molecule type" value="Genomic_DNA"/>
</dbReference>
<proteinExistence type="inferred from homology"/>
<reference evidence="8 9" key="1">
    <citation type="submission" date="2016-01" db="EMBL/GenBank/DDBJ databases">
        <authorList>
            <person name="Oliw E.H."/>
        </authorList>
    </citation>
    <scope>NUCLEOTIDE SEQUENCE [LARGE SCALE GENOMIC DNA]</scope>
    <source>
        <strain evidence="8 9">KA00635</strain>
    </source>
</reference>
<dbReference type="PANTHER" id="PTHR30290:SF10">
    <property type="entry name" value="PERIPLASMIC OLIGOPEPTIDE-BINDING PROTEIN-RELATED"/>
    <property type="match status" value="1"/>
</dbReference>
<dbReference type="InterPro" id="IPR000914">
    <property type="entry name" value="SBP_5_dom"/>
</dbReference>
<dbReference type="Gene3D" id="3.90.76.10">
    <property type="entry name" value="Dipeptide-binding Protein, Domain 1"/>
    <property type="match status" value="1"/>
</dbReference>
<organism evidence="8 9">
    <name type="scientific">Aerococcus christensenii</name>
    <dbReference type="NCBI Taxonomy" id="87541"/>
    <lineage>
        <taxon>Bacteria</taxon>
        <taxon>Bacillati</taxon>
        <taxon>Bacillota</taxon>
        <taxon>Bacilli</taxon>
        <taxon>Lactobacillales</taxon>
        <taxon>Aerococcaceae</taxon>
        <taxon>Aerococcus</taxon>
    </lineage>
</organism>
<feature type="region of interest" description="Disordered" evidence="5">
    <location>
        <begin position="339"/>
        <end position="368"/>
    </location>
</feature>
<dbReference type="Gene3D" id="3.40.190.10">
    <property type="entry name" value="Periplasmic binding protein-like II"/>
    <property type="match status" value="1"/>
</dbReference>
<protein>
    <submittedName>
        <fullName evidence="8">ABC transporter, substrate-binding protein, family 5</fullName>
    </submittedName>
</protein>
<accession>A0A133Y3G7</accession>
<dbReference type="SUPFAM" id="SSF53850">
    <property type="entry name" value="Periplasmic binding protein-like II"/>
    <property type="match status" value="1"/>
</dbReference>
<comment type="subcellular location">
    <subcellularLocation>
        <location evidence="1">Cell envelope</location>
    </subcellularLocation>
</comment>
<evidence type="ECO:0000256" key="1">
    <source>
        <dbReference type="ARBA" id="ARBA00004196"/>
    </source>
</evidence>
<dbReference type="GO" id="GO:0015833">
    <property type="term" value="P:peptide transport"/>
    <property type="evidence" value="ECO:0007669"/>
    <property type="project" value="TreeGrafter"/>
</dbReference>
<dbReference type="OrthoDB" id="403896at2"/>
<evidence type="ECO:0000256" key="3">
    <source>
        <dbReference type="ARBA" id="ARBA00022448"/>
    </source>
</evidence>
<dbReference type="GO" id="GO:0042597">
    <property type="term" value="C:periplasmic space"/>
    <property type="evidence" value="ECO:0007669"/>
    <property type="project" value="UniProtKB-ARBA"/>
</dbReference>
<evidence type="ECO:0000259" key="7">
    <source>
        <dbReference type="Pfam" id="PF00496"/>
    </source>
</evidence>
<gene>
    <name evidence="8" type="ORF">HMPREF3187_00460</name>
</gene>
<feature type="domain" description="Solute-binding protein family 5" evidence="7">
    <location>
        <begin position="101"/>
        <end position="464"/>
    </location>
</feature>
<keyword evidence="3" id="KW-0813">Transport</keyword>
<dbReference type="GO" id="GO:0030313">
    <property type="term" value="C:cell envelope"/>
    <property type="evidence" value="ECO:0007669"/>
    <property type="project" value="UniProtKB-SubCell"/>
</dbReference>